<keyword evidence="7" id="KW-0175">Coiled coil</keyword>
<dbReference type="GO" id="GO:0008381">
    <property type="term" value="F:mechanosensitive monoatomic ion channel activity"/>
    <property type="evidence" value="ECO:0007669"/>
    <property type="project" value="UniProtKB-ARBA"/>
</dbReference>
<keyword evidence="15" id="KW-1185">Reference proteome</keyword>
<evidence type="ECO:0000256" key="4">
    <source>
        <dbReference type="ARBA" id="ARBA00022692"/>
    </source>
</evidence>
<evidence type="ECO:0000256" key="1">
    <source>
        <dbReference type="ARBA" id="ARBA00004651"/>
    </source>
</evidence>
<keyword evidence="9" id="KW-0732">Signal</keyword>
<evidence type="ECO:0000313" key="14">
    <source>
        <dbReference type="EMBL" id="RIY31550.1"/>
    </source>
</evidence>
<dbReference type="RefSeq" id="WP_119525539.1">
    <property type="nucleotide sequence ID" value="NZ_NRHC01000088.1"/>
</dbReference>
<feature type="transmembrane region" description="Helical" evidence="8">
    <location>
        <begin position="577"/>
        <end position="595"/>
    </location>
</feature>
<dbReference type="AlphaFoldDB" id="A0A3A1Y2B0"/>
<dbReference type="InterPro" id="IPR025692">
    <property type="entry name" value="MscS_IM_dom1"/>
</dbReference>
<feature type="transmembrane region" description="Helical" evidence="8">
    <location>
        <begin position="736"/>
        <end position="753"/>
    </location>
</feature>
<feature type="transmembrane region" description="Helical" evidence="8">
    <location>
        <begin position="969"/>
        <end position="988"/>
    </location>
</feature>
<dbReference type="InterPro" id="IPR011014">
    <property type="entry name" value="MscS_channel_TM-2"/>
</dbReference>
<feature type="transmembrane region" description="Helical" evidence="8">
    <location>
        <begin position="1042"/>
        <end position="1070"/>
    </location>
</feature>
<dbReference type="OrthoDB" id="9799209at2"/>
<dbReference type="InterPro" id="IPR023408">
    <property type="entry name" value="MscS_beta-dom_sf"/>
</dbReference>
<dbReference type="Gene3D" id="1.10.287.1260">
    <property type="match status" value="1"/>
</dbReference>
<dbReference type="GO" id="GO:0005886">
    <property type="term" value="C:plasma membrane"/>
    <property type="evidence" value="ECO:0007669"/>
    <property type="project" value="UniProtKB-SubCell"/>
</dbReference>
<evidence type="ECO:0008006" key="16">
    <source>
        <dbReference type="Google" id="ProtNLM"/>
    </source>
</evidence>
<dbReference type="Gene3D" id="2.30.30.60">
    <property type="match status" value="1"/>
</dbReference>
<feature type="domain" description="Mechanosensitive ion channel MscS C-terminal" evidence="12">
    <location>
        <begin position="1132"/>
        <end position="1215"/>
    </location>
</feature>
<evidence type="ECO:0000313" key="15">
    <source>
        <dbReference type="Proteomes" id="UP000265691"/>
    </source>
</evidence>
<evidence type="ECO:0000259" key="12">
    <source>
        <dbReference type="Pfam" id="PF21082"/>
    </source>
</evidence>
<feature type="coiled-coil region" evidence="7">
    <location>
        <begin position="41"/>
        <end position="68"/>
    </location>
</feature>
<evidence type="ECO:0000256" key="6">
    <source>
        <dbReference type="ARBA" id="ARBA00023136"/>
    </source>
</evidence>
<feature type="transmembrane region" description="Helical" evidence="8">
    <location>
        <begin position="765"/>
        <end position="785"/>
    </location>
</feature>
<dbReference type="Pfam" id="PF21082">
    <property type="entry name" value="MS_channel_3rd"/>
    <property type="match status" value="1"/>
</dbReference>
<protein>
    <recommendedName>
        <fullName evidence="16">Mechanosensitive channel MscK</fullName>
    </recommendedName>
</protein>
<keyword evidence="4 8" id="KW-0812">Transmembrane</keyword>
<feature type="transmembrane region" description="Helical" evidence="8">
    <location>
        <begin position="833"/>
        <end position="854"/>
    </location>
</feature>
<dbReference type="Pfam" id="PF00924">
    <property type="entry name" value="MS_channel_2nd"/>
    <property type="match status" value="1"/>
</dbReference>
<comment type="subcellular location">
    <subcellularLocation>
        <location evidence="1">Cell membrane</location>
        <topology evidence="1">Multi-pass membrane protein</topology>
    </subcellularLocation>
</comment>
<feature type="domain" description="Mechanosensitive ion channel inner membrane" evidence="11">
    <location>
        <begin position="728"/>
        <end position="956"/>
    </location>
</feature>
<feature type="transmembrane region" description="Helical" evidence="8">
    <location>
        <begin position="486"/>
        <end position="509"/>
    </location>
</feature>
<evidence type="ECO:0000259" key="13">
    <source>
        <dbReference type="Pfam" id="PF21088"/>
    </source>
</evidence>
<dbReference type="InterPro" id="IPR006685">
    <property type="entry name" value="MscS_channel_2nd"/>
</dbReference>
<dbReference type="InterPro" id="IPR052702">
    <property type="entry name" value="MscS-like_channel"/>
</dbReference>
<dbReference type="Pfam" id="PF12794">
    <property type="entry name" value="MscS_TM"/>
    <property type="match status" value="2"/>
</dbReference>
<keyword evidence="3" id="KW-1003">Cell membrane</keyword>
<dbReference type="EMBL" id="NRHC01000088">
    <property type="protein sequence ID" value="RIY31550.1"/>
    <property type="molecule type" value="Genomic_DNA"/>
</dbReference>
<feature type="transmembrane region" description="Helical" evidence="8">
    <location>
        <begin position="534"/>
        <end position="557"/>
    </location>
</feature>
<dbReference type="SUPFAM" id="SSF82689">
    <property type="entry name" value="Mechanosensitive channel protein MscS (YggB), C-terminal domain"/>
    <property type="match status" value="1"/>
</dbReference>
<accession>A0A3A1Y2B0</accession>
<name>A0A3A1Y2B0_9GAMM</name>
<keyword evidence="5 8" id="KW-1133">Transmembrane helix</keyword>
<feature type="transmembrane region" description="Helical" evidence="8">
    <location>
        <begin position="926"/>
        <end position="949"/>
    </location>
</feature>
<reference evidence="14 15" key="1">
    <citation type="submission" date="2017-08" db="EMBL/GenBank/DDBJ databases">
        <title>Reclassification of Bisgaard taxon 37 and 44.</title>
        <authorList>
            <person name="Christensen H."/>
        </authorList>
    </citation>
    <scope>NUCLEOTIDE SEQUENCE [LARGE SCALE GENOMIC DNA]</scope>
    <source>
        <strain evidence="14 15">B96_3</strain>
    </source>
</reference>
<dbReference type="PANTHER" id="PTHR30347">
    <property type="entry name" value="POTASSIUM CHANNEL RELATED"/>
    <property type="match status" value="1"/>
</dbReference>
<feature type="coiled-coil region" evidence="7">
    <location>
        <begin position="99"/>
        <end position="162"/>
    </location>
</feature>
<evidence type="ECO:0000256" key="9">
    <source>
        <dbReference type="SAM" id="SignalP"/>
    </source>
</evidence>
<dbReference type="InterPro" id="IPR011066">
    <property type="entry name" value="MscS_channel_C_sf"/>
</dbReference>
<organism evidence="14 15">
    <name type="scientific">Psittacicella hinzii</name>
    <dbReference type="NCBI Taxonomy" id="2028575"/>
    <lineage>
        <taxon>Bacteria</taxon>
        <taxon>Pseudomonadati</taxon>
        <taxon>Pseudomonadota</taxon>
        <taxon>Gammaproteobacteria</taxon>
        <taxon>Pasteurellales</taxon>
        <taxon>Psittacicellaceae</taxon>
        <taxon>Psittacicella</taxon>
    </lineage>
</organism>
<dbReference type="Pfam" id="PF21088">
    <property type="entry name" value="MS_channel_1st"/>
    <property type="match status" value="1"/>
</dbReference>
<sequence length="1247" mass="140097">MSKIKLLTSLGLGAGLALALTNSPQLAVKALNFAVPSTQAATQANLQVESLNNKLINLNQQLNILKAQTNPDTTTQNAITQLTQAIDYTNKAIAALQNLASLTAKVNEITQAKDQLAQQITSLQSQVDNYDQASLNLDKLSVAQLQAQIQVINDNLTKLDAQEAEIIPVSTNANVEVIQNNNRLQEITATLSESSNLAIQQISNLQAEADYLTASNSLANYYISQQTTLTNYNDLLKQKYSLEEKLYNLQLTSYTAAYNRTLESQVAGKENQFKDSPVLLQQAQANRKLVDNLDELNSFITYINQVNQERSGQLDIAQQVSRTISTQIEVLKGTLELNVLINQQKSFLPDVGEITSFSNKINSLQVTNFQLLAEQQLLANPNTYIANLEKSNNITFNAEETAALKEILSQRSSLIEENLKLLNQAIVETTGVDNLQNKLLATIQGIDNQLNQQDFFVRSTPPVNANWLKTYWYGAKNQIENVKAQFTITVGSLLFYFLGALFILLGYAIHKQTNRIVAHLEVLRNRVNNREKDGFIVTPLAILLTLLTNIYRSFIWGGAVLILFNTIFKDTSYVIDYFGYTFIFLMFLSFTINLLRSGGVLNTHYSPKGSFYAKIENNDLHLLEDSLHLPQPRVKFVPARIFASSKVAATTKKRFGQERLDFLAEIERHKGLISHETQPLVGEDNNLVCWESVRVIDPEARKEKVIEADKYMDLPESPVKQLFMKTAVFNQTLRNFLNETAVMIFIFVNIMYFNVHPTVTPSENILGQTAYVVALIYTLVALTRYTRRMNQSYRLSHGYLDLKYKVAVGLVWLLPLLLLVMVLNGYVNTTTVILQHILHSYYGIVIIILVTRLLQRELAVFNLINSRRAQPEPKVIADDLDDVQYKSAVTSGNIFVQQRERALALFNAQRQAYFDQFVDYLRLSNLIAWTFGLIVFYVVWSDLVSVVNYLDKVTIWQVAGTVAGTVQNITLLNFFKAIVSILVTYFIWKNLKTLLDIFVFSKIRFADGLPYAIQTISAYILFAIGFSVAVGTLGLNWSKLQWLLSALLVGLGFGLQEIFTNFVAGFIILFERPIRIGDYVTIAGNSGSIKSIRIRATTITDADNKEIVIPNKTFVTSSFTNWTLSESRTRLVLNIGVAYGSDVDLVTETLLEAANLSPKVFKDKYPPTCYFSDFGASTLNFILRCHVPELGDRVPTTHDINRTINRLCQERGIEIAFNQLDVYIKNGSGVDVKVESVDLNRLSSPKA</sequence>
<feature type="transmembrane region" description="Helical" evidence="8">
    <location>
        <begin position="1009"/>
        <end position="1030"/>
    </location>
</feature>
<comment type="caution">
    <text evidence="14">The sequence shown here is derived from an EMBL/GenBank/DDBJ whole genome shotgun (WGS) entry which is preliminary data.</text>
</comment>
<gene>
    <name evidence="14" type="ORF">CKF54_06430</name>
</gene>
<dbReference type="PANTHER" id="PTHR30347:SF1">
    <property type="entry name" value="MECHANOSENSITIVE CHANNEL MSCK"/>
    <property type="match status" value="1"/>
</dbReference>
<dbReference type="SUPFAM" id="SSF82861">
    <property type="entry name" value="Mechanosensitive channel protein MscS (YggB), transmembrane region"/>
    <property type="match status" value="1"/>
</dbReference>
<feature type="transmembrane region" description="Helical" evidence="8">
    <location>
        <begin position="806"/>
        <end position="827"/>
    </location>
</feature>
<evidence type="ECO:0000259" key="11">
    <source>
        <dbReference type="Pfam" id="PF12794"/>
    </source>
</evidence>
<proteinExistence type="inferred from homology"/>
<dbReference type="InterPro" id="IPR010920">
    <property type="entry name" value="LSM_dom_sf"/>
</dbReference>
<dbReference type="InterPro" id="IPR049142">
    <property type="entry name" value="MS_channel_1st"/>
</dbReference>
<evidence type="ECO:0000256" key="7">
    <source>
        <dbReference type="SAM" id="Coils"/>
    </source>
</evidence>
<dbReference type="InterPro" id="IPR049278">
    <property type="entry name" value="MS_channel_C"/>
</dbReference>
<feature type="domain" description="Mechanosensitive ion channel MscS" evidence="10">
    <location>
        <begin position="1058"/>
        <end position="1123"/>
    </location>
</feature>
<feature type="signal peptide" evidence="9">
    <location>
        <begin position="1"/>
        <end position="19"/>
    </location>
</feature>
<feature type="chain" id="PRO_5017386970" description="Mechanosensitive channel MscK" evidence="9">
    <location>
        <begin position="20"/>
        <end position="1247"/>
    </location>
</feature>
<evidence type="ECO:0000256" key="2">
    <source>
        <dbReference type="ARBA" id="ARBA00008017"/>
    </source>
</evidence>
<comment type="similarity">
    <text evidence="2">Belongs to the MscS (TC 1.A.23) family.</text>
</comment>
<dbReference type="GO" id="GO:0009992">
    <property type="term" value="P:intracellular water homeostasis"/>
    <property type="evidence" value="ECO:0007669"/>
    <property type="project" value="TreeGrafter"/>
</dbReference>
<evidence type="ECO:0000256" key="3">
    <source>
        <dbReference type="ARBA" id="ARBA00022475"/>
    </source>
</evidence>
<evidence type="ECO:0000256" key="5">
    <source>
        <dbReference type="ARBA" id="ARBA00022989"/>
    </source>
</evidence>
<feature type="domain" description="Mechanosensitive ion channel inner membrane" evidence="11">
    <location>
        <begin position="498"/>
        <end position="606"/>
    </location>
</feature>
<keyword evidence="6 8" id="KW-0472">Membrane</keyword>
<dbReference type="Gene3D" id="3.30.70.100">
    <property type="match status" value="1"/>
</dbReference>
<dbReference type="SUPFAM" id="SSF50182">
    <property type="entry name" value="Sm-like ribonucleoproteins"/>
    <property type="match status" value="1"/>
</dbReference>
<dbReference type="Proteomes" id="UP000265691">
    <property type="component" value="Unassembled WGS sequence"/>
</dbReference>
<evidence type="ECO:0000256" key="8">
    <source>
        <dbReference type="SAM" id="Phobius"/>
    </source>
</evidence>
<feature type="domain" description="Mechanosensitive ion channel transmembrane helices 2/3" evidence="13">
    <location>
        <begin position="1015"/>
        <end position="1056"/>
    </location>
</feature>
<evidence type="ECO:0000259" key="10">
    <source>
        <dbReference type="Pfam" id="PF00924"/>
    </source>
</evidence>